<keyword evidence="10" id="KW-0460">Magnesium</keyword>
<evidence type="ECO:0000256" key="11">
    <source>
        <dbReference type="ARBA" id="ARBA00022967"/>
    </source>
</evidence>
<dbReference type="SUPFAM" id="SSF81653">
    <property type="entry name" value="Calcium ATPase, transduction domain A"/>
    <property type="match status" value="1"/>
</dbReference>
<dbReference type="InterPro" id="IPR023298">
    <property type="entry name" value="ATPase_P-typ_TM_dom_sf"/>
</dbReference>
<dbReference type="GO" id="GO:0005886">
    <property type="term" value="C:plasma membrane"/>
    <property type="evidence" value="ECO:0007669"/>
    <property type="project" value="UniProtKB-SubCell"/>
</dbReference>
<dbReference type="NCBIfam" id="TIGR01525">
    <property type="entry name" value="ATPase-IB_hvy"/>
    <property type="match status" value="1"/>
</dbReference>
<keyword evidence="11" id="KW-1278">Translocase</keyword>
<dbReference type="GO" id="GO:0055070">
    <property type="term" value="P:copper ion homeostasis"/>
    <property type="evidence" value="ECO:0007669"/>
    <property type="project" value="TreeGrafter"/>
</dbReference>
<dbReference type="GO" id="GO:0005507">
    <property type="term" value="F:copper ion binding"/>
    <property type="evidence" value="ECO:0007669"/>
    <property type="project" value="TreeGrafter"/>
</dbReference>
<organism evidence="17 18">
    <name type="scientific">Oceanicoccus sagamiensis</name>
    <dbReference type="NCBI Taxonomy" id="716816"/>
    <lineage>
        <taxon>Bacteria</taxon>
        <taxon>Pseudomonadati</taxon>
        <taxon>Pseudomonadota</taxon>
        <taxon>Gammaproteobacteria</taxon>
        <taxon>Cellvibrionales</taxon>
        <taxon>Spongiibacteraceae</taxon>
        <taxon>Oceanicoccus</taxon>
    </lineage>
</organism>
<gene>
    <name evidence="17" type="ORF">BST96_11845</name>
</gene>
<dbReference type="Pfam" id="PF00122">
    <property type="entry name" value="E1-E2_ATPase"/>
    <property type="match status" value="1"/>
</dbReference>
<evidence type="ECO:0000256" key="2">
    <source>
        <dbReference type="ARBA" id="ARBA00006024"/>
    </source>
</evidence>
<dbReference type="InterPro" id="IPR017969">
    <property type="entry name" value="Heavy-metal-associated_CS"/>
</dbReference>
<dbReference type="Gene3D" id="2.70.150.10">
    <property type="entry name" value="Calcium-transporting ATPase, cytoplasmic transduction domain A"/>
    <property type="match status" value="1"/>
</dbReference>
<evidence type="ECO:0000256" key="12">
    <source>
        <dbReference type="ARBA" id="ARBA00022989"/>
    </source>
</evidence>
<dbReference type="Pfam" id="PF00702">
    <property type="entry name" value="Hydrolase"/>
    <property type="match status" value="1"/>
</dbReference>
<keyword evidence="14 15" id="KW-0472">Membrane</keyword>
<keyword evidence="6 15" id="KW-0812">Transmembrane</keyword>
<evidence type="ECO:0000256" key="4">
    <source>
        <dbReference type="ARBA" id="ARBA00022475"/>
    </source>
</evidence>
<dbReference type="SFLD" id="SFLDS00003">
    <property type="entry name" value="Haloacid_Dehalogenase"/>
    <property type="match status" value="1"/>
</dbReference>
<evidence type="ECO:0000313" key="18">
    <source>
        <dbReference type="Proteomes" id="UP000193450"/>
    </source>
</evidence>
<evidence type="ECO:0000256" key="10">
    <source>
        <dbReference type="ARBA" id="ARBA00022842"/>
    </source>
</evidence>
<dbReference type="InterPro" id="IPR059000">
    <property type="entry name" value="ATPase_P-type_domA"/>
</dbReference>
<dbReference type="InterPro" id="IPR023299">
    <property type="entry name" value="ATPase_P-typ_cyto_dom_N"/>
</dbReference>
<proteinExistence type="inferred from homology"/>
<dbReference type="STRING" id="716816.BST96_11845"/>
<dbReference type="PROSITE" id="PS01047">
    <property type="entry name" value="HMA_1"/>
    <property type="match status" value="1"/>
</dbReference>
<dbReference type="EMBL" id="CP019343">
    <property type="protein sequence ID" value="ARN74749.1"/>
    <property type="molecule type" value="Genomic_DNA"/>
</dbReference>
<dbReference type="CDD" id="cd00371">
    <property type="entry name" value="HMA"/>
    <property type="match status" value="1"/>
</dbReference>
<evidence type="ECO:0000256" key="3">
    <source>
        <dbReference type="ARBA" id="ARBA00022448"/>
    </source>
</evidence>
<dbReference type="InterPro" id="IPR044492">
    <property type="entry name" value="P_typ_ATPase_HD_dom"/>
</dbReference>
<dbReference type="InterPro" id="IPR036412">
    <property type="entry name" value="HAD-like_sf"/>
</dbReference>
<keyword evidence="9 15" id="KW-0067">ATP-binding</keyword>
<keyword evidence="8 15" id="KW-0547">Nucleotide-binding</keyword>
<dbReference type="AlphaFoldDB" id="A0A1X9NGW4"/>
<evidence type="ECO:0000256" key="14">
    <source>
        <dbReference type="ARBA" id="ARBA00023136"/>
    </source>
</evidence>
<feature type="transmembrane region" description="Helical" evidence="15">
    <location>
        <begin position="256"/>
        <end position="274"/>
    </location>
</feature>
<protein>
    <submittedName>
        <fullName evidence="17">Copper-translocating P-type ATPase</fullName>
    </submittedName>
</protein>
<dbReference type="KEGG" id="osg:BST96_11845"/>
<dbReference type="SFLD" id="SFLDF00027">
    <property type="entry name" value="p-type_atpase"/>
    <property type="match status" value="1"/>
</dbReference>
<dbReference type="SUPFAM" id="SSF81665">
    <property type="entry name" value="Calcium ATPase, transmembrane domain M"/>
    <property type="match status" value="1"/>
</dbReference>
<comment type="similarity">
    <text evidence="2 15">Belongs to the cation transport ATPase (P-type) (TC 3.A.3) family. Type IB subfamily.</text>
</comment>
<dbReference type="CDD" id="cd02079">
    <property type="entry name" value="P-type_ATPase_HM"/>
    <property type="match status" value="1"/>
</dbReference>
<dbReference type="InterPro" id="IPR023214">
    <property type="entry name" value="HAD_sf"/>
</dbReference>
<dbReference type="Gene3D" id="3.30.70.100">
    <property type="match status" value="1"/>
</dbReference>
<keyword evidence="7 15" id="KW-0479">Metal-binding</keyword>
<dbReference type="InterPro" id="IPR001757">
    <property type="entry name" value="P_typ_ATPase"/>
</dbReference>
<dbReference type="OrthoDB" id="9814270at2"/>
<keyword evidence="13" id="KW-0406">Ion transport</keyword>
<dbReference type="RefSeq" id="WP_085758908.1">
    <property type="nucleotide sequence ID" value="NZ_CP019343.1"/>
</dbReference>
<dbReference type="PANTHER" id="PTHR43520:SF5">
    <property type="entry name" value="CATION-TRANSPORTING P-TYPE ATPASE-RELATED"/>
    <property type="match status" value="1"/>
</dbReference>
<evidence type="ECO:0000313" key="17">
    <source>
        <dbReference type="EMBL" id="ARN74749.1"/>
    </source>
</evidence>
<dbReference type="InterPro" id="IPR021993">
    <property type="entry name" value="ATPase-cat-bd"/>
</dbReference>
<dbReference type="NCBIfam" id="TIGR01511">
    <property type="entry name" value="ATPase-IB1_Cu"/>
    <property type="match status" value="1"/>
</dbReference>
<keyword evidence="3" id="KW-0813">Transport</keyword>
<evidence type="ECO:0000256" key="5">
    <source>
        <dbReference type="ARBA" id="ARBA00022553"/>
    </source>
</evidence>
<feature type="transmembrane region" description="Helical" evidence="15">
    <location>
        <begin position="788"/>
        <end position="806"/>
    </location>
</feature>
<dbReference type="InterPro" id="IPR006121">
    <property type="entry name" value="HMA_dom"/>
</dbReference>
<dbReference type="InterPro" id="IPR036163">
    <property type="entry name" value="HMA_dom_sf"/>
</dbReference>
<dbReference type="Pfam" id="PF00403">
    <property type="entry name" value="HMA"/>
    <property type="match status" value="1"/>
</dbReference>
<dbReference type="GO" id="GO:0043682">
    <property type="term" value="F:P-type divalent copper transporter activity"/>
    <property type="evidence" value="ECO:0007669"/>
    <property type="project" value="TreeGrafter"/>
</dbReference>
<dbReference type="InterPro" id="IPR008250">
    <property type="entry name" value="ATPase_P-typ_transduc_dom_A_sf"/>
</dbReference>
<keyword evidence="5" id="KW-0597">Phosphoprotein</keyword>
<dbReference type="SFLD" id="SFLDG00002">
    <property type="entry name" value="C1.7:_P-type_atpase_like"/>
    <property type="match status" value="1"/>
</dbReference>
<dbReference type="PROSITE" id="PS50846">
    <property type="entry name" value="HMA_2"/>
    <property type="match status" value="1"/>
</dbReference>
<dbReference type="InterPro" id="IPR027256">
    <property type="entry name" value="P-typ_ATPase_IB"/>
</dbReference>
<reference evidence="17 18" key="1">
    <citation type="submission" date="2016-11" db="EMBL/GenBank/DDBJ databases">
        <title>Trade-off between light-utilization and light-protection in marine flavobacteria.</title>
        <authorList>
            <person name="Kumagai Y."/>
        </authorList>
    </citation>
    <scope>NUCLEOTIDE SEQUENCE [LARGE SCALE GENOMIC DNA]</scope>
    <source>
        <strain evidence="17 18">NBRC 107125</strain>
    </source>
</reference>
<feature type="transmembrane region" description="Helical" evidence="15">
    <location>
        <begin position="187"/>
        <end position="207"/>
    </location>
</feature>
<feature type="transmembrane region" description="Helical" evidence="15">
    <location>
        <begin position="766"/>
        <end position="782"/>
    </location>
</feature>
<dbReference type="NCBIfam" id="TIGR01494">
    <property type="entry name" value="ATPase_P-type"/>
    <property type="match status" value="1"/>
</dbReference>
<evidence type="ECO:0000256" key="15">
    <source>
        <dbReference type="RuleBase" id="RU362081"/>
    </source>
</evidence>
<name>A0A1X9NGW4_9GAMM</name>
<dbReference type="GO" id="GO:0005524">
    <property type="term" value="F:ATP binding"/>
    <property type="evidence" value="ECO:0007669"/>
    <property type="project" value="UniProtKB-UniRule"/>
</dbReference>
<keyword evidence="4 15" id="KW-1003">Cell membrane</keyword>
<dbReference type="SUPFAM" id="SSF56784">
    <property type="entry name" value="HAD-like"/>
    <property type="match status" value="1"/>
</dbReference>
<evidence type="ECO:0000259" key="16">
    <source>
        <dbReference type="PROSITE" id="PS50846"/>
    </source>
</evidence>
<evidence type="ECO:0000256" key="13">
    <source>
        <dbReference type="ARBA" id="ARBA00023065"/>
    </source>
</evidence>
<feature type="domain" description="HMA" evidence="16">
    <location>
        <begin position="99"/>
        <end position="165"/>
    </location>
</feature>
<dbReference type="Pfam" id="PF12156">
    <property type="entry name" value="ATPase-cat_bd"/>
    <property type="match status" value="1"/>
</dbReference>
<keyword evidence="18" id="KW-1185">Reference proteome</keyword>
<sequence length="832" mass="89665">MPINQQASPEYCFHCGLTVTTGEPFCAELNGQQANFCCPACRAVAITIVDNGLSSFYQFHETNQQAPDALWDEGVFAAFDDDAFQQRYITRSQQSTDMAQVQLLIGGMHCAACVWLLEQYLLKLPAIEKVSVSLTEQKAVLHWRLSELPLSEVCRSIALLGYQAEPYSQNHLQELRQRENHQALRRLGVAGIGMMQVGMFAIALYAGALQSMALEYRDFMRWVSFLVATPVVFYAAQPFFIGAWRGIKMKSPGMDLPVALAIGLAYLASVKATWLGAGDVYYDSVTMFTFLLLSGRYLEMRARHFGGRLTTDLNSLLPSTVLTIDPAGNTQSLPLFKVALGDKLLIKPGQVIPADGVVLDGYSSVDESQMTGEFSLQSKVVGDDLVAGTCNGGGTMTLRVNAVGADLKLQSINQLLQTAQSTKPTMARMADKLASYFVVSVLLLAAATYSYWHIIAASDQAFWIVLSVLVVSCPCALSLATPAVLTAATNRLRDLGLLVTKPYVWEKMAAVTDIVCDKTGTLTRGELAISAVKPQAELSSQQCLDIAAALERYSEHPIAKAFTHKAQEALAVSEIEVIHSAGLEGHINGETYRLGRGDFASALYGLQHISIPADFEQGQWLLLSSSKGAVCWFRLQDSLREDAQALVSGLQQQRLTVHLLSGDASGAAEQLSARLGIDRCTAGASPEQKLAYIQQLQAAGAKVLMLGDGINDVPVLAAADVSVAMSNASNLAKTHADSILLSGHLTAVLQLFSVASTTRSIIKQNLVWALSYNLLAIPLAAMAMIPPYLAAIGMSLSSLVVVLNALRVQRKGQPAESGNDTARVFKEVAANG</sequence>
<evidence type="ECO:0000256" key="7">
    <source>
        <dbReference type="ARBA" id="ARBA00022723"/>
    </source>
</evidence>
<comment type="subcellular location">
    <subcellularLocation>
        <location evidence="1">Cell membrane</location>
        <topology evidence="1">Multi-pass membrane protein</topology>
    </subcellularLocation>
</comment>
<keyword evidence="12 15" id="KW-1133">Transmembrane helix</keyword>
<dbReference type="PANTHER" id="PTHR43520">
    <property type="entry name" value="ATP7, ISOFORM B"/>
    <property type="match status" value="1"/>
</dbReference>
<dbReference type="PRINTS" id="PR00119">
    <property type="entry name" value="CATATPASE"/>
</dbReference>
<dbReference type="SUPFAM" id="SSF55008">
    <property type="entry name" value="HMA, heavy metal-associated domain"/>
    <property type="match status" value="1"/>
</dbReference>
<evidence type="ECO:0000256" key="8">
    <source>
        <dbReference type="ARBA" id="ARBA00022741"/>
    </source>
</evidence>
<feature type="transmembrane region" description="Helical" evidence="15">
    <location>
        <begin position="461"/>
        <end position="485"/>
    </location>
</feature>
<feature type="transmembrane region" description="Helical" evidence="15">
    <location>
        <begin position="219"/>
        <end position="244"/>
    </location>
</feature>
<dbReference type="InterPro" id="IPR018303">
    <property type="entry name" value="ATPase_P-typ_P_site"/>
</dbReference>
<evidence type="ECO:0000256" key="1">
    <source>
        <dbReference type="ARBA" id="ARBA00004651"/>
    </source>
</evidence>
<dbReference type="Proteomes" id="UP000193450">
    <property type="component" value="Chromosome"/>
</dbReference>
<dbReference type="PROSITE" id="PS00154">
    <property type="entry name" value="ATPASE_E1_E2"/>
    <property type="match status" value="1"/>
</dbReference>
<dbReference type="Gene3D" id="3.40.1110.10">
    <property type="entry name" value="Calcium-transporting ATPase, cytoplasmic domain N"/>
    <property type="match status" value="1"/>
</dbReference>
<dbReference type="Gene3D" id="3.40.50.1000">
    <property type="entry name" value="HAD superfamily/HAD-like"/>
    <property type="match status" value="1"/>
</dbReference>
<dbReference type="GO" id="GO:0016887">
    <property type="term" value="F:ATP hydrolysis activity"/>
    <property type="evidence" value="ECO:0007669"/>
    <property type="project" value="InterPro"/>
</dbReference>
<evidence type="ECO:0000256" key="9">
    <source>
        <dbReference type="ARBA" id="ARBA00022840"/>
    </source>
</evidence>
<evidence type="ECO:0000256" key="6">
    <source>
        <dbReference type="ARBA" id="ARBA00022692"/>
    </source>
</evidence>
<accession>A0A1X9NGW4</accession>
<feature type="transmembrane region" description="Helical" evidence="15">
    <location>
        <begin position="433"/>
        <end position="455"/>
    </location>
</feature>